<evidence type="ECO:0000313" key="2">
    <source>
        <dbReference type="EMBL" id="VYU39833.1"/>
    </source>
</evidence>
<reference evidence="2" key="1">
    <citation type="submission" date="2019-11" db="EMBL/GenBank/DDBJ databases">
        <authorList>
            <person name="Feng L."/>
        </authorList>
    </citation>
    <scope>NUCLEOTIDE SEQUENCE</scope>
    <source>
        <strain evidence="2">CParaputrificumLFYP93</strain>
    </source>
</reference>
<dbReference type="Pfam" id="PF10129">
    <property type="entry name" value="OpgC_C"/>
    <property type="match status" value="1"/>
</dbReference>
<organism evidence="2">
    <name type="scientific">Clostridium paraputrificum</name>
    <dbReference type="NCBI Taxonomy" id="29363"/>
    <lineage>
        <taxon>Bacteria</taxon>
        <taxon>Bacillati</taxon>
        <taxon>Bacillota</taxon>
        <taxon>Clostridia</taxon>
        <taxon>Eubacteriales</taxon>
        <taxon>Clostridiaceae</taxon>
        <taxon>Clostridium</taxon>
    </lineage>
</organism>
<protein>
    <recommendedName>
        <fullName evidence="3">ABC-2 family transporter protein</fullName>
    </recommendedName>
</protein>
<evidence type="ECO:0008006" key="3">
    <source>
        <dbReference type="Google" id="ProtNLM"/>
    </source>
</evidence>
<keyword evidence="1" id="KW-0472">Membrane</keyword>
<name>A0A6N3EMV4_9CLOT</name>
<keyword evidence="1" id="KW-0812">Transmembrane</keyword>
<feature type="transmembrane region" description="Helical" evidence="1">
    <location>
        <begin position="66"/>
        <end position="88"/>
    </location>
</feature>
<sequence>MKDRIKRVLYTMNLSMDGKGRTSINLYLILYLILSIVSMKVIKYTLNNIYDFSLFSKIYEENFNVLVEALDIISLISISVSFVVFWVLPKQKYENQITKMSTFLPINKEELVISRFLSFGYAFLLLLLLIPYIGMFNVKIENSLIIEVRGVIAVFIIMALLFFTVKNITRFLKRGIWEKLVNILGLILMLAPSFIPLIIFEITGDESIFYIFNSSFNNRFIKSLGGSESGLWLGLAIISLIFIFNYLYVKRQVYKKG</sequence>
<dbReference type="InterPro" id="IPR014550">
    <property type="entry name" value="UCP028704_OpgC"/>
</dbReference>
<feature type="transmembrane region" description="Helical" evidence="1">
    <location>
        <begin position="180"/>
        <end position="200"/>
    </location>
</feature>
<proteinExistence type="predicted"/>
<feature type="transmembrane region" description="Helical" evidence="1">
    <location>
        <begin position="230"/>
        <end position="249"/>
    </location>
</feature>
<dbReference type="EMBL" id="CACRTV010000053">
    <property type="protein sequence ID" value="VYU39833.1"/>
    <property type="molecule type" value="Genomic_DNA"/>
</dbReference>
<keyword evidence="1" id="KW-1133">Transmembrane helix</keyword>
<dbReference type="AlphaFoldDB" id="A0A6N3EMV4"/>
<feature type="transmembrane region" description="Helical" evidence="1">
    <location>
        <begin position="148"/>
        <end position="168"/>
    </location>
</feature>
<accession>A0A6N3EMV4</accession>
<evidence type="ECO:0000256" key="1">
    <source>
        <dbReference type="SAM" id="Phobius"/>
    </source>
</evidence>
<gene>
    <name evidence="2" type="ORF">CPLFYP93_02219</name>
</gene>
<dbReference type="RefSeq" id="WP_156561500.1">
    <property type="nucleotide sequence ID" value="NZ_CACRTV010000053.1"/>
</dbReference>
<feature type="transmembrane region" description="Helical" evidence="1">
    <location>
        <begin position="116"/>
        <end position="136"/>
    </location>
</feature>
<feature type="transmembrane region" description="Helical" evidence="1">
    <location>
        <begin position="24"/>
        <end position="46"/>
    </location>
</feature>